<feature type="transmembrane region" description="Helical" evidence="6">
    <location>
        <begin position="271"/>
        <end position="291"/>
    </location>
</feature>
<keyword evidence="9" id="KW-1185">Reference proteome</keyword>
<dbReference type="RefSeq" id="WP_121224103.1">
    <property type="nucleotide sequence ID" value="NZ_JBIUBA010000001.1"/>
</dbReference>
<dbReference type="Proteomes" id="UP000272729">
    <property type="component" value="Unassembled WGS sequence"/>
</dbReference>
<proteinExistence type="predicted"/>
<comment type="caution">
    <text evidence="8">The sequence shown here is derived from an EMBL/GenBank/DDBJ whole genome shotgun (WGS) entry which is preliminary data.</text>
</comment>
<evidence type="ECO:0000259" key="7">
    <source>
        <dbReference type="Pfam" id="PF05425"/>
    </source>
</evidence>
<evidence type="ECO:0000256" key="2">
    <source>
        <dbReference type="ARBA" id="ARBA00022475"/>
    </source>
</evidence>
<protein>
    <submittedName>
        <fullName evidence="8">Copper transport protein</fullName>
    </submittedName>
</protein>
<feature type="transmembrane region" description="Helical" evidence="6">
    <location>
        <begin position="230"/>
        <end position="250"/>
    </location>
</feature>
<feature type="transmembrane region" description="Helical" evidence="6">
    <location>
        <begin position="200"/>
        <end position="218"/>
    </location>
</feature>
<feature type="domain" description="Copper resistance protein D" evidence="7">
    <location>
        <begin position="193"/>
        <end position="288"/>
    </location>
</feature>
<keyword evidence="5 6" id="KW-0472">Membrane</keyword>
<evidence type="ECO:0000313" key="9">
    <source>
        <dbReference type="Proteomes" id="UP000272729"/>
    </source>
</evidence>
<dbReference type="PANTHER" id="PTHR34820:SF4">
    <property type="entry name" value="INNER MEMBRANE PROTEIN YEBZ"/>
    <property type="match status" value="1"/>
</dbReference>
<dbReference type="Pfam" id="PF05425">
    <property type="entry name" value="CopD"/>
    <property type="match status" value="1"/>
</dbReference>
<name>A0A495XCC7_9PSEU</name>
<evidence type="ECO:0000256" key="5">
    <source>
        <dbReference type="ARBA" id="ARBA00023136"/>
    </source>
</evidence>
<keyword evidence="3 6" id="KW-0812">Transmembrane</keyword>
<feature type="transmembrane region" description="Helical" evidence="6">
    <location>
        <begin position="95"/>
        <end position="117"/>
    </location>
</feature>
<evidence type="ECO:0000256" key="1">
    <source>
        <dbReference type="ARBA" id="ARBA00004651"/>
    </source>
</evidence>
<dbReference type="GO" id="GO:0005886">
    <property type="term" value="C:plasma membrane"/>
    <property type="evidence" value="ECO:0007669"/>
    <property type="project" value="UniProtKB-SubCell"/>
</dbReference>
<feature type="transmembrane region" description="Helical" evidence="6">
    <location>
        <begin position="129"/>
        <end position="149"/>
    </location>
</feature>
<keyword evidence="2" id="KW-1003">Cell membrane</keyword>
<keyword evidence="4 6" id="KW-1133">Transmembrane helix</keyword>
<evidence type="ECO:0000256" key="4">
    <source>
        <dbReference type="ARBA" id="ARBA00022989"/>
    </source>
</evidence>
<dbReference type="InterPro" id="IPR032694">
    <property type="entry name" value="CopC/D"/>
</dbReference>
<dbReference type="InterPro" id="IPR008457">
    <property type="entry name" value="Cu-R_CopD_dom"/>
</dbReference>
<feature type="transmembrane region" description="Helical" evidence="6">
    <location>
        <begin position="155"/>
        <end position="179"/>
    </location>
</feature>
<evidence type="ECO:0000256" key="3">
    <source>
        <dbReference type="ARBA" id="ARBA00022692"/>
    </source>
</evidence>
<dbReference type="PANTHER" id="PTHR34820">
    <property type="entry name" value="INNER MEMBRANE PROTEIN YEBZ"/>
    <property type="match status" value="1"/>
</dbReference>
<gene>
    <name evidence="8" type="ORF">DFJ66_4940</name>
</gene>
<evidence type="ECO:0000313" key="8">
    <source>
        <dbReference type="EMBL" id="RKT71647.1"/>
    </source>
</evidence>
<dbReference type="OrthoDB" id="3681441at2"/>
<sequence>MNLALAVDPARSWLTLARLVDYTGTVLFLGGTAFLAFLWPDGAGERRPKRLLVVAWLLGAVGTVAGLVLTAAWIARTAPQDVTTGTVRAVLDIPFGRAWTARALLWVLAGVVLVDLLRRGRAAATSLPWRVGAGAIAFGVLRTSGMTGHAPDLGWWAQAAVLVHLVAVSLWVGGLAVLLTGVLPGRDPDTLRRVVPRYSTLALGSVTVLTAAGALLAWRLNGFQVATDYARILVVKLSLFGVLLAAGLFSKRWVDRRLATATTVAPFARSVALETVLAIAVLGAAAFLVTASPGR</sequence>
<organism evidence="8 9">
    <name type="scientific">Saccharothrix variisporea</name>
    <dbReference type="NCBI Taxonomy" id="543527"/>
    <lineage>
        <taxon>Bacteria</taxon>
        <taxon>Bacillati</taxon>
        <taxon>Actinomycetota</taxon>
        <taxon>Actinomycetes</taxon>
        <taxon>Pseudonocardiales</taxon>
        <taxon>Pseudonocardiaceae</taxon>
        <taxon>Saccharothrix</taxon>
    </lineage>
</organism>
<feature type="transmembrane region" description="Helical" evidence="6">
    <location>
        <begin position="20"/>
        <end position="39"/>
    </location>
</feature>
<feature type="transmembrane region" description="Helical" evidence="6">
    <location>
        <begin position="51"/>
        <end position="75"/>
    </location>
</feature>
<comment type="subcellular location">
    <subcellularLocation>
        <location evidence="1">Cell membrane</location>
        <topology evidence="1">Multi-pass membrane protein</topology>
    </subcellularLocation>
</comment>
<dbReference type="GO" id="GO:0006825">
    <property type="term" value="P:copper ion transport"/>
    <property type="evidence" value="ECO:0007669"/>
    <property type="project" value="InterPro"/>
</dbReference>
<accession>A0A495XCC7</accession>
<dbReference type="AlphaFoldDB" id="A0A495XCC7"/>
<dbReference type="EMBL" id="RBXR01000001">
    <property type="protein sequence ID" value="RKT71647.1"/>
    <property type="molecule type" value="Genomic_DNA"/>
</dbReference>
<evidence type="ECO:0000256" key="6">
    <source>
        <dbReference type="SAM" id="Phobius"/>
    </source>
</evidence>
<reference evidence="8 9" key="1">
    <citation type="submission" date="2018-10" db="EMBL/GenBank/DDBJ databases">
        <title>Sequencing the genomes of 1000 actinobacteria strains.</title>
        <authorList>
            <person name="Klenk H.-P."/>
        </authorList>
    </citation>
    <scope>NUCLEOTIDE SEQUENCE [LARGE SCALE GENOMIC DNA]</scope>
    <source>
        <strain evidence="8 9">DSM 43911</strain>
    </source>
</reference>